<proteinExistence type="predicted"/>
<dbReference type="AlphaFoldDB" id="A0A1F7V730"/>
<feature type="signal peptide" evidence="1">
    <location>
        <begin position="1"/>
        <end position="17"/>
    </location>
</feature>
<feature type="chain" id="PRO_5009533211" description="Lipoprotein" evidence="1">
    <location>
        <begin position="18"/>
        <end position="187"/>
    </location>
</feature>
<evidence type="ECO:0000313" key="3">
    <source>
        <dbReference type="Proteomes" id="UP000176593"/>
    </source>
</evidence>
<gene>
    <name evidence="2" type="ORF">A3I41_02220</name>
</gene>
<dbReference type="EMBL" id="MGEQ01000010">
    <property type="protein sequence ID" value="OGL86352.1"/>
    <property type="molecule type" value="Genomic_DNA"/>
</dbReference>
<organism evidence="2 3">
    <name type="scientific">Candidatus Uhrbacteria bacterium RIFCSPLOWO2_02_FULL_48_18</name>
    <dbReference type="NCBI Taxonomy" id="1802408"/>
    <lineage>
        <taxon>Bacteria</taxon>
        <taxon>Candidatus Uhriibacteriota</taxon>
    </lineage>
</organism>
<keyword evidence="1" id="KW-0732">Signal</keyword>
<name>A0A1F7V730_9BACT</name>
<accession>A0A1F7V730</accession>
<evidence type="ECO:0008006" key="4">
    <source>
        <dbReference type="Google" id="ProtNLM"/>
    </source>
</evidence>
<sequence length="187" mass="19062">MKFLALSLLLCASCAQMKTSIVETEPAQAGKPARTTKLEVNFSGTSGGARNLLDAETRRVQTLQSGDVAQAAIAKGMPATLGQDAVRSDVQAGYTYGYGAYGTYGANPYGVSPAILAAEAASLGYVPGQLPRLGEVPVSLLSQPQAAQVAGGGLTACPSGRPPGTDGEVAACAAQNLKEVRKKVYGK</sequence>
<comment type="caution">
    <text evidence="2">The sequence shown here is derived from an EMBL/GenBank/DDBJ whole genome shotgun (WGS) entry which is preliminary data.</text>
</comment>
<evidence type="ECO:0000313" key="2">
    <source>
        <dbReference type="EMBL" id="OGL86352.1"/>
    </source>
</evidence>
<protein>
    <recommendedName>
        <fullName evidence="4">Lipoprotein</fullName>
    </recommendedName>
</protein>
<dbReference type="Proteomes" id="UP000176593">
    <property type="component" value="Unassembled WGS sequence"/>
</dbReference>
<evidence type="ECO:0000256" key="1">
    <source>
        <dbReference type="SAM" id="SignalP"/>
    </source>
</evidence>
<reference evidence="2 3" key="1">
    <citation type="journal article" date="2016" name="Nat. Commun.">
        <title>Thousands of microbial genomes shed light on interconnected biogeochemical processes in an aquifer system.</title>
        <authorList>
            <person name="Anantharaman K."/>
            <person name="Brown C.T."/>
            <person name="Hug L.A."/>
            <person name="Sharon I."/>
            <person name="Castelle C.J."/>
            <person name="Probst A.J."/>
            <person name="Thomas B.C."/>
            <person name="Singh A."/>
            <person name="Wilkins M.J."/>
            <person name="Karaoz U."/>
            <person name="Brodie E.L."/>
            <person name="Williams K.H."/>
            <person name="Hubbard S.S."/>
            <person name="Banfield J.F."/>
        </authorList>
    </citation>
    <scope>NUCLEOTIDE SEQUENCE [LARGE SCALE GENOMIC DNA]</scope>
</reference>